<dbReference type="Pfam" id="PF01569">
    <property type="entry name" value="PAP2"/>
    <property type="match status" value="1"/>
</dbReference>
<dbReference type="AlphaFoldDB" id="A0A0B7GUI6"/>
<proteinExistence type="predicted"/>
<dbReference type="InterPro" id="IPR000326">
    <property type="entry name" value="PAP2/HPO"/>
</dbReference>
<reference evidence="3" key="1">
    <citation type="submission" date="2015-01" db="EMBL/GenBank/DDBJ databases">
        <authorList>
            <person name="Xiang T."/>
            <person name="Song Y."/>
            <person name="Huang L."/>
            <person name="Wang B."/>
            <person name="Wu P."/>
        </authorList>
    </citation>
    <scope>NUCLEOTIDE SEQUENCE [LARGE SCALE GENOMIC DNA]</scope>
    <source>
        <strain evidence="3">V1</strain>
    </source>
</reference>
<feature type="transmembrane region" description="Helical" evidence="1">
    <location>
        <begin position="175"/>
        <end position="201"/>
    </location>
</feature>
<dbReference type="SUPFAM" id="SSF48317">
    <property type="entry name" value="Acid phosphatase/Vanadium-dependent haloperoxidase"/>
    <property type="match status" value="1"/>
</dbReference>
<dbReference type="OrthoDB" id="9789113at2"/>
<keyword evidence="1" id="KW-1133">Transmembrane helix</keyword>
<evidence type="ECO:0000313" key="6">
    <source>
        <dbReference type="Proteomes" id="UP000323594"/>
    </source>
</evidence>
<feature type="transmembrane region" description="Helical" evidence="1">
    <location>
        <begin position="305"/>
        <end position="323"/>
    </location>
</feature>
<keyword evidence="1" id="KW-0812">Transmembrane</keyword>
<feature type="transmembrane region" description="Helical" evidence="1">
    <location>
        <begin position="268"/>
        <end position="285"/>
    </location>
</feature>
<dbReference type="Proteomes" id="UP000323594">
    <property type="component" value="Chromosome"/>
</dbReference>
<accession>A0A0B7GUI6</accession>
<dbReference type="SMART" id="SM00014">
    <property type="entry name" value="acidPPc"/>
    <property type="match status" value="1"/>
</dbReference>
<evidence type="ECO:0000256" key="1">
    <source>
        <dbReference type="SAM" id="Phobius"/>
    </source>
</evidence>
<evidence type="ECO:0000313" key="3">
    <source>
        <dbReference type="EMBL" id="CEM60615.1"/>
    </source>
</evidence>
<feature type="transmembrane region" description="Helical" evidence="1">
    <location>
        <begin position="146"/>
        <end position="163"/>
    </location>
</feature>
<dbReference type="Gene3D" id="1.20.144.10">
    <property type="entry name" value="Phosphatidic acid phosphatase type 2/haloperoxidase"/>
    <property type="match status" value="1"/>
</dbReference>
<dbReference type="RefSeq" id="WP_024752009.1">
    <property type="nucleotide sequence ID" value="NZ_CDNC01000001.1"/>
</dbReference>
<keyword evidence="5" id="KW-1185">Reference proteome</keyword>
<feature type="domain" description="Phosphatidic acid phosphatase type 2/haloperoxidase" evidence="2">
    <location>
        <begin position="65"/>
        <end position="186"/>
    </location>
</feature>
<feature type="transmembrane region" description="Helical" evidence="1">
    <location>
        <begin position="213"/>
        <end position="229"/>
    </location>
</feature>
<reference evidence="4 6" key="3">
    <citation type="submission" date="2019-08" db="EMBL/GenBank/DDBJ databases">
        <authorList>
            <person name="Kuhnert P."/>
        </authorList>
    </citation>
    <scope>NUCLEOTIDE SEQUENCE [LARGE SCALE GENOMIC DNA]</scope>
    <source>
        <strain evidence="4 6">B36.5</strain>
    </source>
</reference>
<dbReference type="GeneID" id="57753768"/>
<evidence type="ECO:0000313" key="5">
    <source>
        <dbReference type="Proteomes" id="UP000042527"/>
    </source>
</evidence>
<evidence type="ECO:0000313" key="4">
    <source>
        <dbReference type="EMBL" id="QEJ98526.1"/>
    </source>
</evidence>
<dbReference type="EMBL" id="CP042817">
    <property type="protein sequence ID" value="QEJ98526.1"/>
    <property type="molecule type" value="Genomic_DNA"/>
</dbReference>
<protein>
    <submittedName>
        <fullName evidence="3 4">PAP2 family protein</fullName>
    </submittedName>
</protein>
<keyword evidence="1" id="KW-0472">Membrane</keyword>
<gene>
    <name evidence="4" type="ORF">FUT82_11315</name>
    <name evidence="3" type="ORF">TPHV1_10283</name>
</gene>
<name>A0A0B7GUI6_TREPH</name>
<reference evidence="5" key="2">
    <citation type="submission" date="2015-01" db="EMBL/GenBank/DDBJ databases">
        <authorList>
            <person name="Manzoor Shahid"/>
            <person name="Zubair Saima"/>
        </authorList>
    </citation>
    <scope>NUCLEOTIDE SEQUENCE [LARGE SCALE GENOMIC DNA]</scope>
    <source>
        <strain evidence="5">V1</strain>
    </source>
</reference>
<dbReference type="PANTHER" id="PTHR14969:SF13">
    <property type="entry name" value="AT30094P"/>
    <property type="match status" value="1"/>
</dbReference>
<sequence>MEYFETVESAVHPVLLWGIEVIKTVQFIANPILTKITSILSFLGGEGIVLFALFFIWCIEYRKGLIIFLSLAISNGINSYLKNLFKVPRPFVVDPSVKLEFEKNFSTPSGHSQSSVVFWALLFFYHDESSEKTETKESPTHKKLKAVFMFLIPLYIGFTRVYLGVHYPTDVLFGWVIGAVLSVIALFLLPKILTAVTAFFASAKKISNRRLRGLELAVFALIAVLFVAFDSDPSMGGAVLGLAIGKIFLFDSYAAEFSAASGSVFQKILRYLVGLVLCVGGLLVLKQCFSFAPEEYTRLLRFLRYAIAAALVSGAAPILFLKLRLA</sequence>
<dbReference type="EMBL" id="CDNC01000001">
    <property type="protein sequence ID" value="CEM60615.1"/>
    <property type="molecule type" value="Genomic_DNA"/>
</dbReference>
<dbReference type="PANTHER" id="PTHR14969">
    <property type="entry name" value="SPHINGOSINE-1-PHOSPHATE PHOSPHOHYDROLASE"/>
    <property type="match status" value="1"/>
</dbReference>
<feature type="transmembrane region" description="Helical" evidence="1">
    <location>
        <begin position="235"/>
        <end position="256"/>
    </location>
</feature>
<dbReference type="Proteomes" id="UP000042527">
    <property type="component" value="Unassembled WGS sequence"/>
</dbReference>
<dbReference type="InterPro" id="IPR036938">
    <property type="entry name" value="PAP2/HPO_sf"/>
</dbReference>
<organism evidence="3 5">
    <name type="scientific">Treponema phagedenis</name>
    <dbReference type="NCBI Taxonomy" id="162"/>
    <lineage>
        <taxon>Bacteria</taxon>
        <taxon>Pseudomonadati</taxon>
        <taxon>Spirochaetota</taxon>
        <taxon>Spirochaetia</taxon>
        <taxon>Spirochaetales</taxon>
        <taxon>Treponemataceae</taxon>
        <taxon>Treponema</taxon>
    </lineage>
</organism>
<evidence type="ECO:0000259" key="2">
    <source>
        <dbReference type="SMART" id="SM00014"/>
    </source>
</evidence>
<feature type="transmembrane region" description="Helical" evidence="1">
    <location>
        <begin position="39"/>
        <end position="58"/>
    </location>
</feature>